<dbReference type="GO" id="GO:0016020">
    <property type="term" value="C:membrane"/>
    <property type="evidence" value="ECO:0007669"/>
    <property type="project" value="GOC"/>
</dbReference>
<reference evidence="4 5" key="1">
    <citation type="submission" date="2019-07" db="EMBL/GenBank/DDBJ databases">
        <title>Whole genome shotgun sequence of Reyranella soli NBRC 108950.</title>
        <authorList>
            <person name="Hosoyama A."/>
            <person name="Uohara A."/>
            <person name="Ohji S."/>
            <person name="Ichikawa N."/>
        </authorList>
    </citation>
    <scope>NUCLEOTIDE SEQUENCE [LARGE SCALE GENOMIC DNA]</scope>
    <source>
        <strain evidence="4 5">NBRC 108950</strain>
    </source>
</reference>
<comment type="caution">
    <text evidence="4">The sequence shown here is derived from an EMBL/GenBank/DDBJ whole genome shotgun (WGS) entry which is preliminary data.</text>
</comment>
<dbReference type="InterPro" id="IPR004843">
    <property type="entry name" value="Calcineurin-like_PHP"/>
</dbReference>
<dbReference type="PANTHER" id="PTHR31302:SF31">
    <property type="entry name" value="PHOSPHODIESTERASE YAEI"/>
    <property type="match status" value="1"/>
</dbReference>
<name>A0A512NFI5_9HYPH</name>
<dbReference type="EMBL" id="BKAJ01000085">
    <property type="protein sequence ID" value="GEP57710.1"/>
    <property type="molecule type" value="Genomic_DNA"/>
</dbReference>
<dbReference type="PANTHER" id="PTHR31302">
    <property type="entry name" value="TRANSMEMBRANE PROTEIN WITH METALLOPHOSPHOESTERASE DOMAIN-RELATED"/>
    <property type="match status" value="1"/>
</dbReference>
<evidence type="ECO:0000256" key="1">
    <source>
        <dbReference type="ARBA" id="ARBA00022723"/>
    </source>
</evidence>
<dbReference type="SUPFAM" id="SSF56300">
    <property type="entry name" value="Metallo-dependent phosphatases"/>
    <property type="match status" value="1"/>
</dbReference>
<evidence type="ECO:0000313" key="5">
    <source>
        <dbReference type="Proteomes" id="UP000321058"/>
    </source>
</evidence>
<dbReference type="RefSeq" id="WP_147152259.1">
    <property type="nucleotide sequence ID" value="NZ_BKAJ01000085.1"/>
</dbReference>
<dbReference type="GO" id="GO:0046872">
    <property type="term" value="F:metal ion binding"/>
    <property type="evidence" value="ECO:0007669"/>
    <property type="project" value="UniProtKB-KW"/>
</dbReference>
<dbReference type="GO" id="GO:0009245">
    <property type="term" value="P:lipid A biosynthetic process"/>
    <property type="evidence" value="ECO:0007669"/>
    <property type="project" value="TreeGrafter"/>
</dbReference>
<keyword evidence="2" id="KW-0378">Hydrolase</keyword>
<gene>
    <name evidence="4" type="ORF">RSO01_48760</name>
</gene>
<evidence type="ECO:0000259" key="3">
    <source>
        <dbReference type="Pfam" id="PF00149"/>
    </source>
</evidence>
<dbReference type="Proteomes" id="UP000321058">
    <property type="component" value="Unassembled WGS sequence"/>
</dbReference>
<dbReference type="InterPro" id="IPR051158">
    <property type="entry name" value="Metallophosphoesterase_sf"/>
</dbReference>
<feature type="domain" description="Calcineurin-like phosphoesterase" evidence="3">
    <location>
        <begin position="79"/>
        <end position="238"/>
    </location>
</feature>
<dbReference type="OrthoDB" id="9780884at2"/>
<dbReference type="GO" id="GO:0008758">
    <property type="term" value="F:UDP-2,3-diacylglucosamine hydrolase activity"/>
    <property type="evidence" value="ECO:0007669"/>
    <property type="project" value="TreeGrafter"/>
</dbReference>
<keyword evidence="5" id="KW-1185">Reference proteome</keyword>
<keyword evidence="1" id="KW-0479">Metal-binding</keyword>
<sequence length="302" mass="33169">MQDWATRRRAIEDSSYLVNRAGRYGRWRKFAFRMVVEALDVTLRLTPIWERGQRNALDLKKIELELALPDLPPAFDGYRILQLSDTHLDHFPALAAAARALLQDVEVDMLAVTGDVHGNPRASIEHSTALLMQALSGVRVRGPRLAVLGNHDPASMAGMLERAGFDVLVNRSILLQRGGDRLRVTGLDDVHSFYTEAALSALADHDGEFRIALVHSAEVADDADVAGYALYLCGHTHGGQICLPGGRPLVTHLKRCHHAASGLWQQGRMVGYTSHGLGVSDLPLRFNTRGEVVVITLRRPAG</sequence>
<evidence type="ECO:0000313" key="4">
    <source>
        <dbReference type="EMBL" id="GEP57710.1"/>
    </source>
</evidence>
<proteinExistence type="predicted"/>
<dbReference type="Gene3D" id="3.60.21.10">
    <property type="match status" value="1"/>
</dbReference>
<dbReference type="InterPro" id="IPR029052">
    <property type="entry name" value="Metallo-depent_PP-like"/>
</dbReference>
<evidence type="ECO:0000256" key="2">
    <source>
        <dbReference type="ARBA" id="ARBA00022801"/>
    </source>
</evidence>
<dbReference type="AlphaFoldDB" id="A0A512NFI5"/>
<dbReference type="Pfam" id="PF00149">
    <property type="entry name" value="Metallophos"/>
    <property type="match status" value="1"/>
</dbReference>
<organism evidence="4 5">
    <name type="scientific">Reyranella soli</name>
    <dbReference type="NCBI Taxonomy" id="1230389"/>
    <lineage>
        <taxon>Bacteria</taxon>
        <taxon>Pseudomonadati</taxon>
        <taxon>Pseudomonadota</taxon>
        <taxon>Alphaproteobacteria</taxon>
        <taxon>Hyphomicrobiales</taxon>
        <taxon>Reyranellaceae</taxon>
        <taxon>Reyranella</taxon>
    </lineage>
</organism>
<protein>
    <recommendedName>
        <fullName evidence="3">Calcineurin-like phosphoesterase domain-containing protein</fullName>
    </recommendedName>
</protein>
<accession>A0A512NFI5</accession>